<proteinExistence type="predicted"/>
<gene>
    <name evidence="3" type="ORF">NLI96_g1198</name>
</gene>
<evidence type="ECO:0000256" key="2">
    <source>
        <dbReference type="SAM" id="Phobius"/>
    </source>
</evidence>
<comment type="caution">
    <text evidence="3">The sequence shown here is derived from an EMBL/GenBank/DDBJ whole genome shotgun (WGS) entry which is preliminary data.</text>
</comment>
<keyword evidence="2" id="KW-0812">Transmembrane</keyword>
<evidence type="ECO:0000313" key="3">
    <source>
        <dbReference type="EMBL" id="KAJ3490788.1"/>
    </source>
</evidence>
<accession>A0AAD5VCI0</accession>
<sequence>MARSLNELTNTTVKFPAWTGDNGTPEEDSTGSVNVALSNGFGQALKGSPVNQHLPWRQATGIDVLNAAIDITTKSDPTPTTDPASFFTLHQSQATSSPNLPDASTSGLKPINIGLIVELSVSRIVLVCVIVAILYLWLRRRRRDPKPGAIHHGRGAEPTYVDIPLPSYLLIQGDIQPYPLSNTLLPRPSEKSRAFTSLNIRDQTAKFVWIAVLPHPARQSVPSYGPNTSTTRTTSVAPE</sequence>
<evidence type="ECO:0000256" key="1">
    <source>
        <dbReference type="SAM" id="MobiDB-lite"/>
    </source>
</evidence>
<keyword evidence="2" id="KW-0472">Membrane</keyword>
<dbReference type="EMBL" id="JANAWD010000022">
    <property type="protein sequence ID" value="KAJ3490788.1"/>
    <property type="molecule type" value="Genomic_DNA"/>
</dbReference>
<dbReference type="AlphaFoldDB" id="A0AAD5VCI0"/>
<feature type="transmembrane region" description="Helical" evidence="2">
    <location>
        <begin position="113"/>
        <end position="138"/>
    </location>
</feature>
<organism evidence="3 4">
    <name type="scientific">Meripilus lineatus</name>
    <dbReference type="NCBI Taxonomy" id="2056292"/>
    <lineage>
        <taxon>Eukaryota</taxon>
        <taxon>Fungi</taxon>
        <taxon>Dikarya</taxon>
        <taxon>Basidiomycota</taxon>
        <taxon>Agaricomycotina</taxon>
        <taxon>Agaricomycetes</taxon>
        <taxon>Polyporales</taxon>
        <taxon>Meripilaceae</taxon>
        <taxon>Meripilus</taxon>
    </lineage>
</organism>
<keyword evidence="4" id="KW-1185">Reference proteome</keyword>
<keyword evidence="2" id="KW-1133">Transmembrane helix</keyword>
<reference evidence="3" key="1">
    <citation type="submission" date="2022-07" db="EMBL/GenBank/DDBJ databases">
        <title>Genome Sequence of Physisporinus lineatus.</title>
        <authorList>
            <person name="Buettner E."/>
        </authorList>
    </citation>
    <scope>NUCLEOTIDE SEQUENCE</scope>
    <source>
        <strain evidence="3">VT162</strain>
    </source>
</reference>
<name>A0AAD5VCI0_9APHY</name>
<evidence type="ECO:0000313" key="4">
    <source>
        <dbReference type="Proteomes" id="UP001212997"/>
    </source>
</evidence>
<dbReference type="Proteomes" id="UP001212997">
    <property type="component" value="Unassembled WGS sequence"/>
</dbReference>
<feature type="region of interest" description="Disordered" evidence="1">
    <location>
        <begin position="1"/>
        <end position="30"/>
    </location>
</feature>
<feature type="compositionally biased region" description="Polar residues" evidence="1">
    <location>
        <begin position="1"/>
        <end position="13"/>
    </location>
</feature>
<protein>
    <submittedName>
        <fullName evidence="3">Uncharacterized protein</fullName>
    </submittedName>
</protein>